<proteinExistence type="predicted"/>
<name>A0A8S2ZWN3_9BILA</name>
<evidence type="ECO:0000259" key="1">
    <source>
        <dbReference type="Pfam" id="PF10551"/>
    </source>
</evidence>
<feature type="domain" description="MULE transposase" evidence="1">
    <location>
        <begin position="5"/>
        <end position="90"/>
    </location>
</feature>
<evidence type="ECO:0000313" key="2">
    <source>
        <dbReference type="EMBL" id="CAF4637691.1"/>
    </source>
</evidence>
<protein>
    <recommendedName>
        <fullName evidence="1">MULE transposase domain-containing protein</fullName>
    </recommendedName>
</protein>
<organism evidence="2 3">
    <name type="scientific">Didymodactylos carnosus</name>
    <dbReference type="NCBI Taxonomy" id="1234261"/>
    <lineage>
        <taxon>Eukaryota</taxon>
        <taxon>Metazoa</taxon>
        <taxon>Spiralia</taxon>
        <taxon>Gnathifera</taxon>
        <taxon>Rotifera</taxon>
        <taxon>Eurotatoria</taxon>
        <taxon>Bdelloidea</taxon>
        <taxon>Philodinida</taxon>
        <taxon>Philodinidae</taxon>
        <taxon>Didymodactylos</taxon>
    </lineage>
</organism>
<accession>A0A8S2ZWN3</accession>
<evidence type="ECO:0000313" key="3">
    <source>
        <dbReference type="Proteomes" id="UP000681722"/>
    </source>
</evidence>
<dbReference type="Pfam" id="PF10551">
    <property type="entry name" value="MULE"/>
    <property type="match status" value="1"/>
</dbReference>
<gene>
    <name evidence="2" type="ORF">SRO942_LOCUS50043</name>
</gene>
<comment type="caution">
    <text evidence="2">The sequence shown here is derived from an EMBL/GenBank/DDBJ whole genome shotgun (WGS) entry which is preliminary data.</text>
</comment>
<dbReference type="OrthoDB" id="90756at2759"/>
<sequence>VTPTIFYQLYTMHVAYRNTVIPVVFALLPNKNQQTYRRLINELTELCPLWNPKSIMMDFERAAINVSGGSFTTTTNASTMSGCFFHLQNNIQRKVQVSN</sequence>
<reference evidence="2" key="1">
    <citation type="submission" date="2021-02" db="EMBL/GenBank/DDBJ databases">
        <authorList>
            <person name="Nowell W R."/>
        </authorList>
    </citation>
    <scope>NUCLEOTIDE SEQUENCE</scope>
</reference>
<dbReference type="Proteomes" id="UP000681722">
    <property type="component" value="Unassembled WGS sequence"/>
</dbReference>
<dbReference type="EMBL" id="CAJOBC010138695">
    <property type="protein sequence ID" value="CAF4637691.1"/>
    <property type="molecule type" value="Genomic_DNA"/>
</dbReference>
<feature type="non-terminal residue" evidence="2">
    <location>
        <position position="1"/>
    </location>
</feature>
<dbReference type="InterPro" id="IPR018289">
    <property type="entry name" value="MULE_transposase_dom"/>
</dbReference>
<dbReference type="AlphaFoldDB" id="A0A8S2ZWN3"/>